<protein>
    <submittedName>
        <fullName evidence="1">Type II toxin-antitoxin system HicB family antitoxin</fullName>
    </submittedName>
</protein>
<dbReference type="SUPFAM" id="SSF143100">
    <property type="entry name" value="TTHA1013/TTHA0281-like"/>
    <property type="match status" value="1"/>
</dbReference>
<evidence type="ECO:0000313" key="1">
    <source>
        <dbReference type="EMBL" id="MFC0473203.1"/>
    </source>
</evidence>
<evidence type="ECO:0000313" key="2">
    <source>
        <dbReference type="Proteomes" id="UP001589838"/>
    </source>
</evidence>
<dbReference type="EMBL" id="JBHLUX010000092">
    <property type="protein sequence ID" value="MFC0473203.1"/>
    <property type="molecule type" value="Genomic_DNA"/>
</dbReference>
<proteinExistence type="predicted"/>
<comment type="caution">
    <text evidence="1">The sequence shown here is derived from an EMBL/GenBank/DDBJ whole genome shotgun (WGS) entry which is preliminary data.</text>
</comment>
<sequence length="106" mass="12836">MTTENRPFYEEYKPEQFSWRVRKVYNWRGGFEFLIELHQLDGCESFGETMREAKVGLKESLHLWIRTHGQQQLPDIRDGAHLIYLDPPMQMEEFEYINRELKKLKG</sequence>
<accession>A0ABV6KMG4</accession>
<dbReference type="InterPro" id="IPR035069">
    <property type="entry name" value="TTHA1013/TTHA0281-like"/>
</dbReference>
<dbReference type="Proteomes" id="UP001589838">
    <property type="component" value="Unassembled WGS sequence"/>
</dbReference>
<keyword evidence="2" id="KW-1185">Reference proteome</keyword>
<organism evidence="1 2">
    <name type="scientific">Halalkalibacter kiskunsagensis</name>
    <dbReference type="NCBI Taxonomy" id="1548599"/>
    <lineage>
        <taxon>Bacteria</taxon>
        <taxon>Bacillati</taxon>
        <taxon>Bacillota</taxon>
        <taxon>Bacilli</taxon>
        <taxon>Bacillales</taxon>
        <taxon>Bacillaceae</taxon>
        <taxon>Halalkalibacter</taxon>
    </lineage>
</organism>
<dbReference type="RefSeq" id="WP_335960056.1">
    <property type="nucleotide sequence ID" value="NZ_JAXBLX010000008.1"/>
</dbReference>
<name>A0ABV6KMG4_9BACI</name>
<gene>
    <name evidence="1" type="ORF">ACFFHM_22565</name>
</gene>
<reference evidence="1 2" key="1">
    <citation type="submission" date="2024-09" db="EMBL/GenBank/DDBJ databases">
        <authorList>
            <person name="Sun Q."/>
            <person name="Mori K."/>
        </authorList>
    </citation>
    <scope>NUCLEOTIDE SEQUENCE [LARGE SCALE GENOMIC DNA]</scope>
    <source>
        <strain evidence="1 2">NCAIM B.02610</strain>
    </source>
</reference>